<protein>
    <submittedName>
        <fullName evidence="1">Uncharacterized protein</fullName>
    </submittedName>
</protein>
<dbReference type="Proteomes" id="UP000245910">
    <property type="component" value="Chromosome III"/>
</dbReference>
<evidence type="ECO:0000313" key="2">
    <source>
        <dbReference type="Proteomes" id="UP000245910"/>
    </source>
</evidence>
<dbReference type="AlphaFoldDB" id="A0A2L2TB53"/>
<proteinExistence type="predicted"/>
<dbReference type="EMBL" id="LN649231">
    <property type="protein sequence ID" value="CEI68192.1"/>
    <property type="molecule type" value="Genomic_DNA"/>
</dbReference>
<evidence type="ECO:0000313" key="1">
    <source>
        <dbReference type="EMBL" id="CEI68192.1"/>
    </source>
</evidence>
<keyword evidence="2" id="KW-1185">Reference proteome</keyword>
<reference evidence="2" key="1">
    <citation type="submission" date="2014-10" db="EMBL/GenBank/DDBJ databases">
        <authorList>
            <person name="King R."/>
        </authorList>
    </citation>
    <scope>NUCLEOTIDE SEQUENCE [LARGE SCALE GENOMIC DNA]</scope>
    <source>
        <strain evidence="2">A3/5</strain>
    </source>
</reference>
<sequence>MTSIFTSVNWKGHFGKSTSPYSLYRYKECPTPKDYIGQHRIQAFELSYDRHSKTTSLQHDQKNRDGIAVEFCNTGQLPQGPKVDTTIGWYFGQEDLSNFDWGNLQPGTETEVERKLEKKGKFRWIRENEGHLYGINRLWVIRGYFIGPNENNAPPCITVLCAHEDVARFLVDRIHDKLHLHEGWGATRLPGVKVLRLASDLGSNDKPDKPDQYSVDGEAQKDQIRIEIGSPDKHSMPTMSNEDLSSWAQSRHRCGVQVEIVRDSEVIAKATVGGLIVVGGEVYGLTEGQACGMELDWALVKILGLHEKDVEIWEDVNLAQTVSGEFRPVLIALEEPAPSTHVVLATPGSTHCLRGVFVGPGAIVNIPASPTPYATWVCRMELPWLVQPGDSGSWLLDADSGMLLGILVAGCPELQEAYIIPAHEIIDDIKRHYSNDPHLSINLPNCHPLPKTKQIDLHRYINEYGSIVKSFENIDSLQKLEELDSRITKWIENAEAFRDIPPSLYNLRSRSSRWQPTLSVLQYETLESKEWLDSKNSSFDSFEGPLKTAIQQSPLRCCNFMNEMFAVQKKSTQTTLLRRLWRCLMLGLSTYLRNDEDIPEATKSVYDLMMKAEVGLMLHKTSADYSGPRSPWEMNLIEKRQSGVFPWYNHGSAHRFPESYLNIRRHWYPVKRDYLSRGKAMRRAKWVPWDRYTATEVLGRLRKDLEEQIVVQRKGVEISLPETETLDSLFLSQNTDSNMVLFAVKLMDKDGKFSVILPPPSIGPCTYTQYGIPGHRYPKYFASNNAITYSPWRLPFILTKKSVHDKENLKLLLSTQLNINVSDFKRHQKLNLLQNHSRFYLKEYNQYVDVVIYEGHIEDQDFTMEHGPTGWMMPAVNEESAKKHLSPPFSAILDFHDDDMEC</sequence>
<name>A0A2L2TB53_9HYPO</name>
<accession>A0A2L2TB53</accession>
<organism evidence="1 2">
    <name type="scientific">Fusarium venenatum</name>
    <dbReference type="NCBI Taxonomy" id="56646"/>
    <lineage>
        <taxon>Eukaryota</taxon>
        <taxon>Fungi</taxon>
        <taxon>Dikarya</taxon>
        <taxon>Ascomycota</taxon>
        <taxon>Pezizomycotina</taxon>
        <taxon>Sordariomycetes</taxon>
        <taxon>Hypocreomycetidae</taxon>
        <taxon>Hypocreales</taxon>
        <taxon>Nectriaceae</taxon>
        <taxon>Fusarium</taxon>
    </lineage>
</organism>
<dbReference type="STRING" id="56646.A0A2L2TB53"/>